<protein>
    <submittedName>
        <fullName evidence="9">Protease HtpX</fullName>
    </submittedName>
</protein>
<dbReference type="AlphaFoldDB" id="A0A0P0GW29"/>
<dbReference type="Proteomes" id="UP000061809">
    <property type="component" value="Chromosome"/>
</dbReference>
<organism evidence="9 10">
    <name type="scientific">Bacteroides cellulosilyticus</name>
    <dbReference type="NCBI Taxonomy" id="246787"/>
    <lineage>
        <taxon>Bacteria</taxon>
        <taxon>Pseudomonadati</taxon>
        <taxon>Bacteroidota</taxon>
        <taxon>Bacteroidia</taxon>
        <taxon>Bacteroidales</taxon>
        <taxon>Bacteroidaceae</taxon>
        <taxon>Bacteroides</taxon>
    </lineage>
</organism>
<dbReference type="PANTHER" id="PTHR22726:SF1">
    <property type="entry name" value="METALLOENDOPEPTIDASE OMA1, MITOCHONDRIAL"/>
    <property type="match status" value="1"/>
</dbReference>
<keyword evidence="5" id="KW-0862">Zinc</keyword>
<evidence type="ECO:0000256" key="4">
    <source>
        <dbReference type="ARBA" id="ARBA00022801"/>
    </source>
</evidence>
<proteinExistence type="predicted"/>
<evidence type="ECO:0000256" key="5">
    <source>
        <dbReference type="ARBA" id="ARBA00022833"/>
    </source>
</evidence>
<dbReference type="KEGG" id="bcel:BcellWH2_04387"/>
<dbReference type="CDD" id="cd07324">
    <property type="entry name" value="M48C_Oma1-like"/>
    <property type="match status" value="1"/>
</dbReference>
<evidence type="ECO:0000313" key="9">
    <source>
        <dbReference type="EMBL" id="ALJ61604.1"/>
    </source>
</evidence>
<dbReference type="InterPro" id="IPR051156">
    <property type="entry name" value="Mito/Outer_Membr_Metalloprot"/>
</dbReference>
<keyword evidence="2 9" id="KW-0645">Protease</keyword>
<dbReference type="GO" id="GO:0004222">
    <property type="term" value="F:metalloendopeptidase activity"/>
    <property type="evidence" value="ECO:0007669"/>
    <property type="project" value="InterPro"/>
</dbReference>
<dbReference type="PATRIC" id="fig|246787.4.peg.4530"/>
<dbReference type="PANTHER" id="PTHR22726">
    <property type="entry name" value="METALLOENDOPEPTIDASE OMA1"/>
    <property type="match status" value="1"/>
</dbReference>
<comment type="cofactor">
    <cofactor evidence="1">
        <name>Zn(2+)</name>
        <dbReference type="ChEBI" id="CHEBI:29105"/>
    </cofactor>
</comment>
<feature type="signal peptide" evidence="7">
    <location>
        <begin position="1"/>
        <end position="20"/>
    </location>
</feature>
<dbReference type="RefSeq" id="WP_029428683.1">
    <property type="nucleotide sequence ID" value="NZ_CP012801.1"/>
</dbReference>
<feature type="chain" id="PRO_5006048167" evidence="7">
    <location>
        <begin position="21"/>
        <end position="506"/>
    </location>
</feature>
<dbReference type="Gene3D" id="3.30.2010.10">
    <property type="entry name" value="Metalloproteases ('zincins'), catalytic domain"/>
    <property type="match status" value="1"/>
</dbReference>
<keyword evidence="7" id="KW-0732">Signal</keyword>
<keyword evidence="6" id="KW-0482">Metalloprotease</keyword>
<evidence type="ECO:0000256" key="6">
    <source>
        <dbReference type="ARBA" id="ARBA00023049"/>
    </source>
</evidence>
<sequence>MKRLITFVILAVLLSTAGFAARQKDLSGPIAIKGELQQQYENFPAGTPVVIRKVVKMKSADQAGPDIFYATEINGIQFAVPASALKTIKLSPPETNQEFWQQTYLKQHLYEYFGERGYNSKLRKEVDEECRDYLYKLEEIGYEDDFITSYVQNIFAKLTATGIDPNRSERLNVRVIQSPEPDAYMLPNGTMLISTGLLCTLDSEDELAAIIANEMSHFVLDHQVNNIYRAERRAKRAAFWGTVLAVTAEVALEVAYWDDDDTALGVGAVASIGSIAALLNVNVVNRLGMNYKNNQEYAADQVARELLEFKGMNPDGLASALSKVIGYYNIQQRGHKLLRYGSIDNLKKRIDKAGQAENQISHPYLKATSDVVTFNAAMNMADQRYEEAGRLIQKNINNNLATDHDYVILAKSRMALYNTEEVNEECATLLWKAKELAGDSPNLDIYKQEILLLMRMNKQAKAADTLKEYLELLSRYQEQGVQGEEEEWTSKEIAWANQLLDKINRL</sequence>
<keyword evidence="3" id="KW-0479">Metal-binding</keyword>
<evidence type="ECO:0000256" key="1">
    <source>
        <dbReference type="ARBA" id="ARBA00001947"/>
    </source>
</evidence>
<dbReference type="InterPro" id="IPR001915">
    <property type="entry name" value="Peptidase_M48"/>
</dbReference>
<keyword evidence="4" id="KW-0378">Hydrolase</keyword>
<evidence type="ECO:0000256" key="2">
    <source>
        <dbReference type="ARBA" id="ARBA00022670"/>
    </source>
</evidence>
<dbReference type="Pfam" id="PF01435">
    <property type="entry name" value="Peptidase_M48"/>
    <property type="match status" value="1"/>
</dbReference>
<evidence type="ECO:0000259" key="8">
    <source>
        <dbReference type="Pfam" id="PF01435"/>
    </source>
</evidence>
<evidence type="ECO:0000313" key="10">
    <source>
        <dbReference type="Proteomes" id="UP000061809"/>
    </source>
</evidence>
<dbReference type="GO" id="GO:0051603">
    <property type="term" value="P:proteolysis involved in protein catabolic process"/>
    <property type="evidence" value="ECO:0007669"/>
    <property type="project" value="TreeGrafter"/>
</dbReference>
<dbReference type="GO" id="GO:0046872">
    <property type="term" value="F:metal ion binding"/>
    <property type="evidence" value="ECO:0007669"/>
    <property type="project" value="UniProtKB-KW"/>
</dbReference>
<feature type="domain" description="Peptidase M48" evidence="8">
    <location>
        <begin position="167"/>
        <end position="363"/>
    </location>
</feature>
<evidence type="ECO:0000256" key="7">
    <source>
        <dbReference type="SAM" id="SignalP"/>
    </source>
</evidence>
<dbReference type="EMBL" id="CP012801">
    <property type="protein sequence ID" value="ALJ61604.1"/>
    <property type="molecule type" value="Genomic_DNA"/>
</dbReference>
<dbReference type="GO" id="GO:0016020">
    <property type="term" value="C:membrane"/>
    <property type="evidence" value="ECO:0007669"/>
    <property type="project" value="TreeGrafter"/>
</dbReference>
<name>A0A0P0GW29_9BACE</name>
<accession>A0A0P0GW29</accession>
<reference evidence="9 10" key="1">
    <citation type="journal article" date="2015" name="Science">
        <title>Genetic determinants of in vivo fitness and diet responsiveness in multiple human gut Bacteroides.</title>
        <authorList>
            <person name="Wu M."/>
            <person name="McNulty N.P."/>
            <person name="Rodionov D.A."/>
            <person name="Khoroshkin M.S."/>
            <person name="Griffin N.W."/>
            <person name="Cheng J."/>
            <person name="Latreille P."/>
            <person name="Kerstetter R.A."/>
            <person name="Terrapon N."/>
            <person name="Henrissat B."/>
            <person name="Osterman A.L."/>
            <person name="Gordon J.I."/>
        </authorList>
    </citation>
    <scope>NUCLEOTIDE SEQUENCE [LARGE SCALE GENOMIC DNA]</scope>
    <source>
        <strain evidence="9 10">WH2</strain>
    </source>
</reference>
<gene>
    <name evidence="9" type="primary">htpX</name>
    <name evidence="9" type="ORF">BcellWH2_04387</name>
</gene>
<evidence type="ECO:0000256" key="3">
    <source>
        <dbReference type="ARBA" id="ARBA00022723"/>
    </source>
</evidence>